<reference evidence="10" key="1">
    <citation type="submission" date="2025-08" db="UniProtKB">
        <authorList>
            <consortium name="Ensembl"/>
        </authorList>
    </citation>
    <scope>IDENTIFICATION</scope>
</reference>
<dbReference type="InterPro" id="IPR000301">
    <property type="entry name" value="Tetraspanin_animals"/>
</dbReference>
<dbReference type="PANTHER" id="PTHR19282:SF216">
    <property type="entry name" value="TETRASPANIN-1"/>
    <property type="match status" value="1"/>
</dbReference>
<evidence type="ECO:0000256" key="1">
    <source>
        <dbReference type="ARBA" id="ARBA00004127"/>
    </source>
</evidence>
<evidence type="ECO:0000313" key="10">
    <source>
        <dbReference type="Ensembl" id="ENSCCRP00015018791.1"/>
    </source>
</evidence>
<keyword evidence="4 9" id="KW-1133">Transmembrane helix</keyword>
<evidence type="ECO:0000313" key="11">
    <source>
        <dbReference type="Proteomes" id="UP000694700"/>
    </source>
</evidence>
<comment type="subunit">
    <text evidence="7">Interacts with SLC19A2. Interacts with NTRK1/TRKA.</text>
</comment>
<comment type="function">
    <text evidence="8">Structural component of specialized membrane microdomains known as tetraspanin-enriched microdomains (TERMs), which act as platforms for receptor clustering and signaling. Participates thereby in diverse biological functions such as cell signal transduction, adhesion, migration and protein trafficking. Regulates neuronal differentiation in response to NGF by facilitating NGF-mediated activation of NTRK1/TRKA receptor tyrosine kinase and subsequent downstream signaling pathways. Plays a role in the inhibition of TNFalpha-induced apoptosis. Mechanistically, inhibits the NF-kappa-B signaling pathway by blocking phosphorylation of CHUK. Also promotes the stability of the thiamine transporter 1/SLC19A2 in intestinal epithelial cells leading to an increase of thiamine uptake process.</text>
</comment>
<evidence type="ECO:0000256" key="7">
    <source>
        <dbReference type="ARBA" id="ARBA00046464"/>
    </source>
</evidence>
<feature type="transmembrane region" description="Helical" evidence="9">
    <location>
        <begin position="12"/>
        <end position="32"/>
    </location>
</feature>
<keyword evidence="3 9" id="KW-0812">Transmembrane</keyword>
<evidence type="ECO:0000256" key="5">
    <source>
        <dbReference type="ARBA" id="ARBA00023136"/>
    </source>
</evidence>
<dbReference type="PANTHER" id="PTHR19282">
    <property type="entry name" value="TETRASPANIN"/>
    <property type="match status" value="1"/>
</dbReference>
<evidence type="ECO:0000256" key="4">
    <source>
        <dbReference type="ARBA" id="ARBA00022989"/>
    </source>
</evidence>
<dbReference type="Proteomes" id="UP000694700">
    <property type="component" value="Unplaced"/>
</dbReference>
<dbReference type="Pfam" id="PF00335">
    <property type="entry name" value="Tetraspanin"/>
    <property type="match status" value="1"/>
</dbReference>
<protein>
    <recommendedName>
        <fullName evidence="9">Tetraspanin</fullName>
    </recommendedName>
</protein>
<dbReference type="Ensembl" id="ENSCCRT00015019458.1">
    <property type="protein sequence ID" value="ENSCCRP00015018791.1"/>
    <property type="gene ID" value="ENSCCRG00015008166.1"/>
</dbReference>
<comment type="similarity">
    <text evidence="2 9">Belongs to the tetraspanin (TM4SF) family.</text>
</comment>
<dbReference type="AlphaFoldDB" id="A0A8C1T7V2"/>
<evidence type="ECO:0000256" key="2">
    <source>
        <dbReference type="ARBA" id="ARBA00006840"/>
    </source>
</evidence>
<dbReference type="InterPro" id="IPR008952">
    <property type="entry name" value="Tetraspanin_EC2_sf"/>
</dbReference>
<dbReference type="GO" id="GO:0012505">
    <property type="term" value="C:endomembrane system"/>
    <property type="evidence" value="ECO:0007669"/>
    <property type="project" value="UniProtKB-SubCell"/>
</dbReference>
<evidence type="ECO:0000256" key="6">
    <source>
        <dbReference type="ARBA" id="ARBA00023180"/>
    </source>
</evidence>
<dbReference type="Gene3D" id="1.10.1450.10">
    <property type="entry name" value="Tetraspanin"/>
    <property type="match status" value="2"/>
</dbReference>
<feature type="transmembrane region" description="Helical" evidence="9">
    <location>
        <begin position="52"/>
        <end position="72"/>
    </location>
</feature>
<keyword evidence="6" id="KW-0325">Glycoprotein</keyword>
<dbReference type="PIRSF" id="PIRSF002419">
    <property type="entry name" value="Tetraspanin"/>
    <property type="match status" value="1"/>
</dbReference>
<name>A0A8C1T7V2_CYPCA</name>
<sequence length="275" mass="29374">MDGCAQMCKCFLILFNILFALVGLGLVGLGMWLRFGAETRGFFDIDLNTAQFNIGVMVLVVTGVLMLLVAIIGDCGACNNSKSALGVFSGLLTVLIIIEITAGVMAFMWSDRVSDELVNFYATIYAQYVNTQSSAQAVTLEFFNNAVSDELVNLYATIYAQYVNTQSSAQAVTLEFLNNAFDCCGVGGPIEVIVRNTCPKGSFLEQLTYSSCLGAIKDVFNSKAQLVLGGFLGTAGIMTLALVCSCVLQRHVSVSHASPPAYVLLTSPPSAARMI</sequence>
<dbReference type="InterPro" id="IPR018499">
    <property type="entry name" value="Tetraspanin/Peripherin"/>
</dbReference>
<evidence type="ECO:0000256" key="3">
    <source>
        <dbReference type="ARBA" id="ARBA00022692"/>
    </source>
</evidence>
<organism evidence="10 11">
    <name type="scientific">Cyprinus carpio</name>
    <name type="common">Common carp</name>
    <dbReference type="NCBI Taxonomy" id="7962"/>
    <lineage>
        <taxon>Eukaryota</taxon>
        <taxon>Metazoa</taxon>
        <taxon>Chordata</taxon>
        <taxon>Craniata</taxon>
        <taxon>Vertebrata</taxon>
        <taxon>Euteleostomi</taxon>
        <taxon>Actinopterygii</taxon>
        <taxon>Neopterygii</taxon>
        <taxon>Teleostei</taxon>
        <taxon>Ostariophysi</taxon>
        <taxon>Cypriniformes</taxon>
        <taxon>Cyprinidae</taxon>
        <taxon>Cyprininae</taxon>
        <taxon>Cyprinus</taxon>
    </lineage>
</organism>
<dbReference type="SUPFAM" id="SSF48652">
    <property type="entry name" value="Tetraspanin"/>
    <property type="match status" value="1"/>
</dbReference>
<feature type="transmembrane region" description="Helical" evidence="9">
    <location>
        <begin position="226"/>
        <end position="248"/>
    </location>
</feature>
<feature type="transmembrane region" description="Helical" evidence="9">
    <location>
        <begin position="84"/>
        <end position="109"/>
    </location>
</feature>
<accession>A0A8C1T7V2</accession>
<evidence type="ECO:0000256" key="8">
    <source>
        <dbReference type="ARBA" id="ARBA00054958"/>
    </source>
</evidence>
<keyword evidence="5 9" id="KW-0472">Membrane</keyword>
<comment type="subcellular location">
    <subcellularLocation>
        <location evidence="1">Endomembrane system</location>
        <topology evidence="1">Multi-pass membrane protein</topology>
    </subcellularLocation>
    <subcellularLocation>
        <location evidence="9">Membrane</location>
        <topology evidence="9">Multi-pass membrane protein</topology>
    </subcellularLocation>
</comment>
<dbReference type="PRINTS" id="PR00259">
    <property type="entry name" value="TMFOUR"/>
</dbReference>
<evidence type="ECO:0000256" key="9">
    <source>
        <dbReference type="RuleBase" id="RU361218"/>
    </source>
</evidence>
<dbReference type="GO" id="GO:0005886">
    <property type="term" value="C:plasma membrane"/>
    <property type="evidence" value="ECO:0007669"/>
    <property type="project" value="TreeGrafter"/>
</dbReference>
<proteinExistence type="inferred from homology"/>